<organism evidence="13 14">
    <name type="scientific">Xanthoceras sorbifolium</name>
    <dbReference type="NCBI Taxonomy" id="99658"/>
    <lineage>
        <taxon>Eukaryota</taxon>
        <taxon>Viridiplantae</taxon>
        <taxon>Streptophyta</taxon>
        <taxon>Embryophyta</taxon>
        <taxon>Tracheophyta</taxon>
        <taxon>Spermatophyta</taxon>
        <taxon>Magnoliopsida</taxon>
        <taxon>eudicotyledons</taxon>
        <taxon>Gunneridae</taxon>
        <taxon>Pentapetalae</taxon>
        <taxon>rosids</taxon>
        <taxon>malvids</taxon>
        <taxon>Sapindales</taxon>
        <taxon>Sapindaceae</taxon>
        <taxon>Xanthoceroideae</taxon>
        <taxon>Xanthoceras</taxon>
    </lineage>
</organism>
<dbReference type="InterPro" id="IPR011009">
    <property type="entry name" value="Kinase-like_dom_sf"/>
</dbReference>
<feature type="compositionally biased region" description="Basic and acidic residues" evidence="11">
    <location>
        <begin position="571"/>
        <end position="580"/>
    </location>
</feature>
<evidence type="ECO:0000256" key="8">
    <source>
        <dbReference type="ARBA" id="ARBA00023136"/>
    </source>
</evidence>
<evidence type="ECO:0000256" key="1">
    <source>
        <dbReference type="ARBA" id="ARBA00004193"/>
    </source>
</evidence>
<evidence type="ECO:0000259" key="12">
    <source>
        <dbReference type="PROSITE" id="PS50011"/>
    </source>
</evidence>
<feature type="binding site" evidence="10">
    <location>
        <position position="103"/>
    </location>
    <ligand>
        <name>ATP</name>
        <dbReference type="ChEBI" id="CHEBI:30616"/>
    </ligand>
</feature>
<dbReference type="InterPro" id="IPR000719">
    <property type="entry name" value="Prot_kinase_dom"/>
</dbReference>
<evidence type="ECO:0000256" key="4">
    <source>
        <dbReference type="ARBA" id="ARBA00022679"/>
    </source>
</evidence>
<dbReference type="Gene3D" id="3.30.200.20">
    <property type="entry name" value="Phosphorylase Kinase, domain 1"/>
    <property type="match status" value="1"/>
</dbReference>
<reference evidence="13 14" key="1">
    <citation type="submission" date="2021-02" db="EMBL/GenBank/DDBJ databases">
        <title>Plant Genome Project.</title>
        <authorList>
            <person name="Zhang R.-G."/>
        </authorList>
    </citation>
    <scope>NUCLEOTIDE SEQUENCE [LARGE SCALE GENOMIC DNA]</scope>
    <source>
        <tissue evidence="13">Leaves</tissue>
    </source>
</reference>
<dbReference type="InterPro" id="IPR017441">
    <property type="entry name" value="Protein_kinase_ATP_BS"/>
</dbReference>
<feature type="compositionally biased region" description="Polar residues" evidence="11">
    <location>
        <begin position="489"/>
        <end position="498"/>
    </location>
</feature>
<sequence length="599" mass="65466">MSCFPCFRSQKSKKSRSGDFTNEVIEAKTPELKKQKPESPDNNKAGESNGQVENKNINAQTFTFRELASATKNFRQETLLGEGGFGRVYKGTLPTNGQVVAVKQLDRNGLQGNKEFLVEVLMLSQLHHEHLVKLVGYCADGDQRLLVYEYMSGGSVEDHLLDIKEGQKPLDWKTRMKIAFGAAQGLEYLHDTANPPVIYRDLKSSNILLCENFSPKLSDFGLAKLSPAGDSNMPMTSRVMGTYGYCAPEYSRNGHLTVKSDVYSFGVVLLELITGRRAIDTTKPTDEQNLVSWAQPIFRDPKRFPDMADPLLNKQFPETGLNQAVAIAAMCLQEEPGARPLMSDVMTALSFLTNSADVIPAASPPAPVTPPPSEEKPAKNVENDDHQDREQQSDGKDEDSSESDGEEEDGSDYGDGESGDNPEDANSATNSEVDNSDDYSDCSDYHETENVAEGVTKENKVEHQKSNKKSSISGRKSSRKSSLRKASSGNESSKNTSQDGSIISSNRSISGSDDSGKKSSSFSLNRKSSKSSKGEGSSKSSKKPHSKSLSSKSHRRSKKTKDVPGTLSLKKPLDVRESHKSTQQQQEGGLPEAQNSELP</sequence>
<feature type="domain" description="Protein kinase" evidence="12">
    <location>
        <begin position="74"/>
        <end position="352"/>
    </location>
</feature>
<dbReference type="Proteomes" id="UP000827721">
    <property type="component" value="Unassembled WGS sequence"/>
</dbReference>
<comment type="subcellular location">
    <subcellularLocation>
        <location evidence="1">Cell membrane</location>
        <topology evidence="1">Lipid-anchor</topology>
    </subcellularLocation>
</comment>
<keyword evidence="2" id="KW-1003">Cell membrane</keyword>
<feature type="region of interest" description="Disordered" evidence="11">
    <location>
        <begin position="1"/>
        <end position="55"/>
    </location>
</feature>
<dbReference type="PANTHER" id="PTHR47985">
    <property type="entry name" value="OS07G0668900 PROTEIN"/>
    <property type="match status" value="1"/>
</dbReference>
<feature type="compositionally biased region" description="Basic and acidic residues" evidence="11">
    <location>
        <begin position="443"/>
        <end position="465"/>
    </location>
</feature>
<dbReference type="SMART" id="SM00220">
    <property type="entry name" value="S_TKc"/>
    <property type="match status" value="1"/>
</dbReference>
<dbReference type="PROSITE" id="PS00108">
    <property type="entry name" value="PROTEIN_KINASE_ST"/>
    <property type="match status" value="1"/>
</dbReference>
<dbReference type="InterPro" id="IPR008271">
    <property type="entry name" value="Ser/Thr_kinase_AS"/>
</dbReference>
<feature type="compositionally biased region" description="Polar residues" evidence="11">
    <location>
        <begin position="581"/>
        <end position="599"/>
    </location>
</feature>
<evidence type="ECO:0000256" key="6">
    <source>
        <dbReference type="ARBA" id="ARBA00022777"/>
    </source>
</evidence>
<feature type="compositionally biased region" description="Pro residues" evidence="11">
    <location>
        <begin position="362"/>
        <end position="372"/>
    </location>
</feature>
<dbReference type="PANTHER" id="PTHR47985:SF32">
    <property type="entry name" value="RECEPTOR-LIKE KINASE LIP2"/>
    <property type="match status" value="1"/>
</dbReference>
<keyword evidence="5 10" id="KW-0547">Nucleotide-binding</keyword>
<evidence type="ECO:0000256" key="2">
    <source>
        <dbReference type="ARBA" id="ARBA00022475"/>
    </source>
</evidence>
<feature type="compositionally biased region" description="Basic residues" evidence="11">
    <location>
        <begin position="540"/>
        <end position="559"/>
    </location>
</feature>
<protein>
    <recommendedName>
        <fullName evidence="12">Protein kinase domain-containing protein</fullName>
    </recommendedName>
</protein>
<evidence type="ECO:0000256" key="7">
    <source>
        <dbReference type="ARBA" id="ARBA00022840"/>
    </source>
</evidence>
<dbReference type="SUPFAM" id="SSF56112">
    <property type="entry name" value="Protein kinase-like (PK-like)"/>
    <property type="match status" value="1"/>
</dbReference>
<keyword evidence="3" id="KW-0723">Serine/threonine-protein kinase</keyword>
<keyword evidence="4" id="KW-0808">Transferase</keyword>
<feature type="compositionally biased region" description="Basic and acidic residues" evidence="11">
    <location>
        <begin position="25"/>
        <end position="41"/>
    </location>
</feature>
<name>A0ABQ8I476_9ROSI</name>
<gene>
    <name evidence="13" type="ORF">JRO89_XS04G0045600</name>
</gene>
<proteinExistence type="predicted"/>
<evidence type="ECO:0000313" key="14">
    <source>
        <dbReference type="Proteomes" id="UP000827721"/>
    </source>
</evidence>
<dbReference type="Pfam" id="PF00069">
    <property type="entry name" value="Pkinase"/>
    <property type="match status" value="1"/>
</dbReference>
<feature type="compositionally biased region" description="Basic and acidic residues" evidence="11">
    <location>
        <begin position="373"/>
        <end position="395"/>
    </location>
</feature>
<feature type="compositionally biased region" description="Low complexity" evidence="11">
    <location>
        <begin position="499"/>
        <end position="526"/>
    </location>
</feature>
<feature type="compositionally biased region" description="Polar residues" evidence="11">
    <location>
        <begin position="42"/>
        <end position="55"/>
    </location>
</feature>
<dbReference type="Gene3D" id="1.10.510.10">
    <property type="entry name" value="Transferase(Phosphotransferase) domain 1"/>
    <property type="match status" value="1"/>
</dbReference>
<feature type="region of interest" description="Disordered" evidence="11">
    <location>
        <begin position="360"/>
        <end position="599"/>
    </location>
</feature>
<keyword evidence="14" id="KW-1185">Reference proteome</keyword>
<evidence type="ECO:0000256" key="11">
    <source>
        <dbReference type="SAM" id="MobiDB-lite"/>
    </source>
</evidence>
<accession>A0ABQ8I476</accession>
<keyword evidence="7 10" id="KW-0067">ATP-binding</keyword>
<evidence type="ECO:0000256" key="10">
    <source>
        <dbReference type="PROSITE-ProRule" id="PRU10141"/>
    </source>
</evidence>
<comment type="caution">
    <text evidence="13">The sequence shown here is derived from an EMBL/GenBank/DDBJ whole genome shotgun (WGS) entry which is preliminary data.</text>
</comment>
<dbReference type="EMBL" id="JAFEMO010000004">
    <property type="protein sequence ID" value="KAH7571410.1"/>
    <property type="molecule type" value="Genomic_DNA"/>
</dbReference>
<dbReference type="PROSITE" id="PS00107">
    <property type="entry name" value="PROTEIN_KINASE_ATP"/>
    <property type="match status" value="1"/>
</dbReference>
<dbReference type="PROSITE" id="PS50011">
    <property type="entry name" value="PROTEIN_KINASE_DOM"/>
    <property type="match status" value="1"/>
</dbReference>
<keyword evidence="6" id="KW-0418">Kinase</keyword>
<feature type="compositionally biased region" description="Acidic residues" evidence="11">
    <location>
        <begin position="396"/>
        <end position="423"/>
    </location>
</feature>
<feature type="compositionally biased region" description="Polar residues" evidence="11">
    <location>
        <begin position="424"/>
        <end position="433"/>
    </location>
</feature>
<evidence type="ECO:0000256" key="5">
    <source>
        <dbReference type="ARBA" id="ARBA00022741"/>
    </source>
</evidence>
<dbReference type="CDD" id="cd14066">
    <property type="entry name" value="STKc_IRAK"/>
    <property type="match status" value="1"/>
</dbReference>
<keyword evidence="8" id="KW-0472">Membrane</keyword>
<evidence type="ECO:0000256" key="9">
    <source>
        <dbReference type="ARBA" id="ARBA00023288"/>
    </source>
</evidence>
<evidence type="ECO:0000256" key="3">
    <source>
        <dbReference type="ARBA" id="ARBA00022527"/>
    </source>
</evidence>
<evidence type="ECO:0000313" key="13">
    <source>
        <dbReference type="EMBL" id="KAH7571410.1"/>
    </source>
</evidence>
<keyword evidence="9" id="KW-0449">Lipoprotein</keyword>